<dbReference type="Proteomes" id="UP001239759">
    <property type="component" value="Unassembled WGS sequence"/>
</dbReference>
<dbReference type="EMBL" id="JASNUQ010000007">
    <property type="protein sequence ID" value="MDK4290261.1"/>
    <property type="molecule type" value="Genomic_DNA"/>
</dbReference>
<dbReference type="PROSITE" id="PS51846">
    <property type="entry name" value="CNNM"/>
    <property type="match status" value="1"/>
</dbReference>
<protein>
    <submittedName>
        <fullName evidence="5">CNNM domain-containing protein</fullName>
    </submittedName>
</protein>
<dbReference type="PANTHER" id="PTHR43099:SF5">
    <property type="entry name" value="HLYC_CORC FAMILY TRANSPORTER"/>
    <property type="match status" value="1"/>
</dbReference>
<dbReference type="Gene3D" id="3.10.580.10">
    <property type="entry name" value="CBS-domain"/>
    <property type="match status" value="1"/>
</dbReference>
<organism evidence="5 6">
    <name type="scientific">Corynebacterium pseudodiphtheriticum</name>
    <dbReference type="NCBI Taxonomy" id="37637"/>
    <lineage>
        <taxon>Bacteria</taxon>
        <taxon>Bacillati</taxon>
        <taxon>Actinomycetota</taxon>
        <taxon>Actinomycetes</taxon>
        <taxon>Mycobacteriales</taxon>
        <taxon>Corynebacteriaceae</taxon>
        <taxon>Corynebacterium</taxon>
    </lineage>
</organism>
<keyword evidence="1 2" id="KW-0812">Transmembrane</keyword>
<evidence type="ECO:0000256" key="1">
    <source>
        <dbReference type="PROSITE-ProRule" id="PRU01193"/>
    </source>
</evidence>
<evidence type="ECO:0000313" key="5">
    <source>
        <dbReference type="EMBL" id="MDK4306586.1"/>
    </source>
</evidence>
<dbReference type="PANTHER" id="PTHR43099">
    <property type="entry name" value="UPF0053 PROTEIN YRKA"/>
    <property type="match status" value="1"/>
</dbReference>
<dbReference type="GO" id="GO:0016020">
    <property type="term" value="C:membrane"/>
    <property type="evidence" value="ECO:0007669"/>
    <property type="project" value="UniProtKB-UniRule"/>
</dbReference>
<feature type="transmembrane region" description="Helical" evidence="2">
    <location>
        <begin position="56"/>
        <end position="77"/>
    </location>
</feature>
<accession>A0AAP4BP12</accession>
<feature type="transmembrane region" description="Helical" evidence="2">
    <location>
        <begin position="6"/>
        <end position="28"/>
    </location>
</feature>
<dbReference type="SUPFAM" id="SSF54631">
    <property type="entry name" value="CBS-domain pair"/>
    <property type="match status" value="1"/>
</dbReference>
<dbReference type="InterPro" id="IPR002550">
    <property type="entry name" value="CNNM"/>
</dbReference>
<comment type="caution">
    <text evidence="5">The sequence shown here is derived from an EMBL/GenBank/DDBJ whole genome shotgun (WGS) entry which is preliminary data.</text>
</comment>
<dbReference type="EMBL" id="JASNVH010000004">
    <property type="protein sequence ID" value="MDK4306586.1"/>
    <property type="molecule type" value="Genomic_DNA"/>
</dbReference>
<sequence length="346" mass="37390">MQEWYIAGPLSLAIVVLSGFFVIIEFSLMGARRHRLEDTAETSAASRAALRSLNELTIMLAGAQLGITAATFALGAITKPWMHHLLMPGFAAVGISGGLADTIAFLVSLLLVTFLHLVVGEMAPKSWAIAHPELAVRVIALPARGFIWIFRPLLKWINLIANKLVAATGVQPVDRAGAQGYDTDTLRTLVQHSGQTGAMDQKSAQQISGVIELENSTVSALARAHGVEITPLPHDATVRDVQEASRSMNRLRVVISDAESAVPRVVHVRDTLLQDPDSPAADVARPALSLAGSTKVQHAIEHMRALGEQIVVVGRGNNSESLWILNWDDIMGQLWPEITKQLEREA</sequence>
<keyword evidence="1 2" id="KW-0472">Membrane</keyword>
<proteinExistence type="predicted"/>
<reference evidence="5 7" key="1">
    <citation type="submission" date="2023-05" db="EMBL/GenBank/DDBJ databases">
        <title>Metabolic capabilities are highly conserved among human nasal-associated Corynebacterium species in pangenomic analyses.</title>
        <authorList>
            <person name="Tran T.H."/>
            <person name="Roberts A.Q."/>
            <person name="Escapa I.F."/>
            <person name="Gao W."/>
            <person name="Conlan S."/>
            <person name="Kong H."/>
            <person name="Segre J.A."/>
            <person name="Kelly M.S."/>
            <person name="Lemon K.P."/>
        </authorList>
    </citation>
    <scope>NUCLEOTIDE SEQUENCE</scope>
    <source>
        <strain evidence="5">KPL2773</strain>
        <strain evidence="4 7">KPL3772</strain>
    </source>
</reference>
<evidence type="ECO:0000313" key="7">
    <source>
        <dbReference type="Proteomes" id="UP001239759"/>
    </source>
</evidence>
<dbReference type="InterPro" id="IPR046342">
    <property type="entry name" value="CBS_dom_sf"/>
</dbReference>
<evidence type="ECO:0000256" key="2">
    <source>
        <dbReference type="SAM" id="Phobius"/>
    </source>
</evidence>
<dbReference type="Gene3D" id="3.90.1280.20">
    <property type="match status" value="1"/>
</dbReference>
<keyword evidence="1 2" id="KW-1133">Transmembrane helix</keyword>
<evidence type="ECO:0000313" key="6">
    <source>
        <dbReference type="Proteomes" id="UP001224412"/>
    </source>
</evidence>
<dbReference type="AlphaFoldDB" id="A0AAP4BP12"/>
<evidence type="ECO:0000313" key="4">
    <source>
        <dbReference type="EMBL" id="MDK4290261.1"/>
    </source>
</evidence>
<dbReference type="Pfam" id="PF01595">
    <property type="entry name" value="CNNM"/>
    <property type="match status" value="1"/>
</dbReference>
<evidence type="ECO:0000259" key="3">
    <source>
        <dbReference type="PROSITE" id="PS51846"/>
    </source>
</evidence>
<gene>
    <name evidence="4" type="ORF">QPX23_05920</name>
    <name evidence="5" type="ORF">QPX42_03340</name>
</gene>
<keyword evidence="7" id="KW-1185">Reference proteome</keyword>
<dbReference type="Proteomes" id="UP001224412">
    <property type="component" value="Unassembled WGS sequence"/>
</dbReference>
<name>A0AAP4BP12_9CORY</name>
<dbReference type="RefSeq" id="WP_023019102.1">
    <property type="nucleotide sequence ID" value="NZ_CP051667.1"/>
</dbReference>
<feature type="transmembrane region" description="Helical" evidence="2">
    <location>
        <begin position="89"/>
        <end position="119"/>
    </location>
</feature>
<dbReference type="InterPro" id="IPR051676">
    <property type="entry name" value="UPF0053_domain"/>
</dbReference>
<feature type="domain" description="CNNM transmembrane" evidence="3">
    <location>
        <begin position="1"/>
        <end position="203"/>
    </location>
</feature>
<dbReference type="GeneID" id="42781118"/>